<dbReference type="InterPro" id="IPR001638">
    <property type="entry name" value="Solute-binding_3/MltF_N"/>
</dbReference>
<organism evidence="2 3">
    <name type="scientific">Iodobacter violaceini</name>
    <dbReference type="NCBI Taxonomy" id="3044271"/>
    <lineage>
        <taxon>Bacteria</taxon>
        <taxon>Pseudomonadati</taxon>
        <taxon>Pseudomonadota</taxon>
        <taxon>Betaproteobacteria</taxon>
        <taxon>Neisseriales</taxon>
        <taxon>Chitinibacteraceae</taxon>
        <taxon>Iodobacter</taxon>
    </lineage>
</organism>
<evidence type="ECO:0000313" key="3">
    <source>
        <dbReference type="Proteomes" id="UP000712570"/>
    </source>
</evidence>
<dbReference type="PANTHER" id="PTHR38834:SF3">
    <property type="entry name" value="SOLUTE-BINDING PROTEIN FAMILY 3_N-TERMINAL DOMAIN-CONTAINING PROTEIN"/>
    <property type="match status" value="1"/>
</dbReference>
<dbReference type="Proteomes" id="UP000712570">
    <property type="component" value="Unassembled WGS sequence"/>
</dbReference>
<dbReference type="EMBL" id="JAAOLX010000001">
    <property type="protein sequence ID" value="NHQ85009.1"/>
    <property type="molecule type" value="Genomic_DNA"/>
</dbReference>
<gene>
    <name evidence="2" type="ORF">HA050_02655</name>
</gene>
<feature type="domain" description="Solute-binding protein family 3/N-terminal" evidence="1">
    <location>
        <begin position="41"/>
        <end position="251"/>
    </location>
</feature>
<dbReference type="RefSeq" id="WP_166821658.1">
    <property type="nucleotide sequence ID" value="NZ_JAAOLX010000001.1"/>
</dbReference>
<dbReference type="Pfam" id="PF00497">
    <property type="entry name" value="SBP_bac_3"/>
    <property type="match status" value="1"/>
</dbReference>
<accession>A0ABX0KSF0</accession>
<reference evidence="2 3" key="1">
    <citation type="submission" date="2020-03" db="EMBL/GenBank/DDBJ databases">
        <title>Draft genome sequence of environmentally isolated violet-colored cultures.</title>
        <authorList>
            <person name="Wilson H.S."/>
        </authorList>
    </citation>
    <scope>NUCLEOTIDE SEQUENCE [LARGE SCALE GENOMIC DNA]</scope>
    <source>
        <strain evidence="2 3">HSC-16F04</strain>
    </source>
</reference>
<sequence length="258" mass="29374">MTRSERLKFKRMKTLPILTLLITSYSALCLAERINAVTETTSFSYIKDGKVAGPATEVVELSLKNAGLTDYSISIYPWARSYDMALKKANVLIYLIARTPGRETNFKWVGELFKSQCFLVRLKERSDISIKKLEDAKRYSIAVVRDDARQQYLQENGFTRLSISAQQSDAFRQLLNHQVDLIALFEGDIATLCKQHQFDCNQLDSLFTLNELSSGIYIAYSKKTSDKLVKQTQAAFDKIKAEGHLKKIMEKNNFSGLK</sequence>
<protein>
    <submittedName>
        <fullName evidence="2">Amino acid ABC transporter substrate-binding protein</fullName>
    </submittedName>
</protein>
<keyword evidence="3" id="KW-1185">Reference proteome</keyword>
<evidence type="ECO:0000313" key="2">
    <source>
        <dbReference type="EMBL" id="NHQ85009.1"/>
    </source>
</evidence>
<dbReference type="PANTHER" id="PTHR38834">
    <property type="entry name" value="PERIPLASMIC SUBSTRATE BINDING PROTEIN FAMILY 3"/>
    <property type="match status" value="1"/>
</dbReference>
<dbReference type="SUPFAM" id="SSF53850">
    <property type="entry name" value="Periplasmic binding protein-like II"/>
    <property type="match status" value="1"/>
</dbReference>
<comment type="caution">
    <text evidence="2">The sequence shown here is derived from an EMBL/GenBank/DDBJ whole genome shotgun (WGS) entry which is preliminary data.</text>
</comment>
<evidence type="ECO:0000259" key="1">
    <source>
        <dbReference type="Pfam" id="PF00497"/>
    </source>
</evidence>
<dbReference type="Gene3D" id="3.40.190.10">
    <property type="entry name" value="Periplasmic binding protein-like II"/>
    <property type="match status" value="2"/>
</dbReference>
<name>A0ABX0KSF0_9NEIS</name>
<proteinExistence type="predicted"/>